<dbReference type="GO" id="GO:0016787">
    <property type="term" value="F:hydrolase activity"/>
    <property type="evidence" value="ECO:0007669"/>
    <property type="project" value="UniProtKB-KW"/>
</dbReference>
<proteinExistence type="predicted"/>
<comment type="caution">
    <text evidence="3">The sequence shown here is derived from an EMBL/GenBank/DDBJ whole genome shotgun (WGS) entry which is preliminary data.</text>
</comment>
<dbReference type="PANTHER" id="PTHR48081">
    <property type="entry name" value="AB HYDROLASE SUPERFAMILY PROTEIN C4A8.06C"/>
    <property type="match status" value="1"/>
</dbReference>
<dbReference type="InterPro" id="IPR049492">
    <property type="entry name" value="BD-FAE-like_dom"/>
</dbReference>
<sequence length="290" mass="32326">MRTICYKKIGGVELLGDFYSTGQVNSPVVVYIHGGGFIWGSRQEIAKEEAERYNQAGFHVFSIDYRLAPETKLAAIAEDILDAIHWLQNEATDVLGIEVPAIAVVGHSAGGYLALLAGAREPKLKAVVSFYGYGDLRADWSTQPSPYYLEKPIVPRKLADHLITDRILTEASVQRRYGLYLYHRQQGSWVQAVTGLDSERDRAELELLCPVESVTSAFPPVMLLHGEQDQDVPCTESLLMAERLHRAGVAHTLVTLPGEDHLFDQQKGKESVRQVLAQELDFLREHLTSV</sequence>
<keyword evidence="1 3" id="KW-0378">Hydrolase</keyword>
<dbReference type="Proteomes" id="UP000608420">
    <property type="component" value="Unassembled WGS sequence"/>
</dbReference>
<organism evidence="3 4">
    <name type="scientific">Paenibacillus aceti</name>
    <dbReference type="NCBI Taxonomy" id="1820010"/>
    <lineage>
        <taxon>Bacteria</taxon>
        <taxon>Bacillati</taxon>
        <taxon>Bacillota</taxon>
        <taxon>Bacilli</taxon>
        <taxon>Bacillales</taxon>
        <taxon>Paenibacillaceae</taxon>
        <taxon>Paenibacillus</taxon>
    </lineage>
</organism>
<evidence type="ECO:0000256" key="1">
    <source>
        <dbReference type="ARBA" id="ARBA00022801"/>
    </source>
</evidence>
<dbReference type="EMBL" id="BMIW01000011">
    <property type="protein sequence ID" value="GGF98096.1"/>
    <property type="molecule type" value="Genomic_DNA"/>
</dbReference>
<evidence type="ECO:0000313" key="3">
    <source>
        <dbReference type="EMBL" id="GGF98096.1"/>
    </source>
</evidence>
<evidence type="ECO:0000313" key="4">
    <source>
        <dbReference type="Proteomes" id="UP000608420"/>
    </source>
</evidence>
<protein>
    <submittedName>
        <fullName evidence="3">Alpha/beta hydrolase</fullName>
    </submittedName>
</protein>
<reference evidence="4" key="1">
    <citation type="journal article" date="2019" name="Int. J. Syst. Evol. Microbiol.">
        <title>The Global Catalogue of Microorganisms (GCM) 10K type strain sequencing project: providing services to taxonomists for standard genome sequencing and annotation.</title>
        <authorList>
            <consortium name="The Broad Institute Genomics Platform"/>
            <consortium name="The Broad Institute Genome Sequencing Center for Infectious Disease"/>
            <person name="Wu L."/>
            <person name="Ma J."/>
        </authorList>
    </citation>
    <scope>NUCLEOTIDE SEQUENCE [LARGE SCALE GENOMIC DNA]</scope>
    <source>
        <strain evidence="4">CGMCC 1.15420</strain>
    </source>
</reference>
<feature type="domain" description="BD-FAE-like" evidence="2">
    <location>
        <begin position="22"/>
        <end position="244"/>
    </location>
</feature>
<dbReference type="RefSeq" id="WP_120464437.1">
    <property type="nucleotide sequence ID" value="NZ_BMIW01000011.1"/>
</dbReference>
<dbReference type="Pfam" id="PF20434">
    <property type="entry name" value="BD-FAE"/>
    <property type="match status" value="1"/>
</dbReference>
<keyword evidence="4" id="KW-1185">Reference proteome</keyword>
<gene>
    <name evidence="3" type="ORF">GCM10010913_19810</name>
</gene>
<evidence type="ECO:0000259" key="2">
    <source>
        <dbReference type="Pfam" id="PF20434"/>
    </source>
</evidence>
<dbReference type="SUPFAM" id="SSF53474">
    <property type="entry name" value="alpha/beta-Hydrolases"/>
    <property type="match status" value="1"/>
</dbReference>
<dbReference type="InterPro" id="IPR050300">
    <property type="entry name" value="GDXG_lipolytic_enzyme"/>
</dbReference>
<dbReference type="InterPro" id="IPR029058">
    <property type="entry name" value="AB_hydrolase_fold"/>
</dbReference>
<accession>A0ABQ1VTM5</accession>
<name>A0ABQ1VTM5_9BACL</name>
<dbReference type="Gene3D" id="3.40.50.1820">
    <property type="entry name" value="alpha/beta hydrolase"/>
    <property type="match status" value="1"/>
</dbReference>